<feature type="region of interest" description="Disordered" evidence="4">
    <location>
        <begin position="1"/>
        <end position="60"/>
    </location>
</feature>
<dbReference type="InterPro" id="IPR036322">
    <property type="entry name" value="WD40_repeat_dom_sf"/>
</dbReference>
<evidence type="ECO:0000313" key="5">
    <source>
        <dbReference type="EMBL" id="PNS19354.1"/>
    </source>
</evidence>
<feature type="region of interest" description="Disordered" evidence="4">
    <location>
        <begin position="794"/>
        <end position="886"/>
    </location>
</feature>
<dbReference type="PROSITE" id="PS50294">
    <property type="entry name" value="WD_REPEATS_REGION"/>
    <property type="match status" value="2"/>
</dbReference>
<organism evidence="5 6">
    <name type="scientific">Sphaceloma murrayae</name>
    <dbReference type="NCBI Taxonomy" id="2082308"/>
    <lineage>
        <taxon>Eukaryota</taxon>
        <taxon>Fungi</taxon>
        <taxon>Dikarya</taxon>
        <taxon>Ascomycota</taxon>
        <taxon>Pezizomycotina</taxon>
        <taxon>Dothideomycetes</taxon>
        <taxon>Dothideomycetidae</taxon>
        <taxon>Myriangiales</taxon>
        <taxon>Elsinoaceae</taxon>
        <taxon>Sphaceloma</taxon>
    </lineage>
</organism>
<feature type="compositionally biased region" description="Polar residues" evidence="4">
    <location>
        <begin position="601"/>
        <end position="610"/>
    </location>
</feature>
<dbReference type="Pfam" id="PF00400">
    <property type="entry name" value="WD40"/>
    <property type="match status" value="4"/>
</dbReference>
<name>A0A2K1QWC2_9PEZI</name>
<feature type="region of interest" description="Disordered" evidence="4">
    <location>
        <begin position="102"/>
        <end position="192"/>
    </location>
</feature>
<dbReference type="Proteomes" id="UP000243797">
    <property type="component" value="Unassembled WGS sequence"/>
</dbReference>
<keyword evidence="6" id="KW-1185">Reference proteome</keyword>
<accession>A0A2K1QWC2</accession>
<evidence type="ECO:0000256" key="4">
    <source>
        <dbReference type="SAM" id="MobiDB-lite"/>
    </source>
</evidence>
<feature type="compositionally biased region" description="Polar residues" evidence="4">
    <location>
        <begin position="758"/>
        <end position="780"/>
    </location>
</feature>
<feature type="compositionally biased region" description="Basic and acidic residues" evidence="4">
    <location>
        <begin position="34"/>
        <end position="49"/>
    </location>
</feature>
<evidence type="ECO:0000256" key="1">
    <source>
        <dbReference type="ARBA" id="ARBA00022574"/>
    </source>
</evidence>
<dbReference type="InterPro" id="IPR040324">
    <property type="entry name" value="WDR44/Dgr2"/>
</dbReference>
<feature type="compositionally biased region" description="Polar residues" evidence="4">
    <location>
        <begin position="689"/>
        <end position="704"/>
    </location>
</feature>
<feature type="compositionally biased region" description="Low complexity" evidence="4">
    <location>
        <begin position="670"/>
        <end position="688"/>
    </location>
</feature>
<feature type="compositionally biased region" description="Polar residues" evidence="4">
    <location>
        <begin position="622"/>
        <end position="636"/>
    </location>
</feature>
<feature type="compositionally biased region" description="Basic residues" evidence="4">
    <location>
        <begin position="990"/>
        <end position="1008"/>
    </location>
</feature>
<feature type="compositionally biased region" description="Basic and acidic residues" evidence="4">
    <location>
        <begin position="910"/>
        <end position="936"/>
    </location>
</feature>
<dbReference type="InterPro" id="IPR001680">
    <property type="entry name" value="WD40_rpt"/>
</dbReference>
<dbReference type="SMART" id="SM00320">
    <property type="entry name" value="WD40"/>
    <property type="match status" value="6"/>
</dbReference>
<evidence type="ECO:0000313" key="6">
    <source>
        <dbReference type="Proteomes" id="UP000243797"/>
    </source>
</evidence>
<feature type="compositionally biased region" description="Polar residues" evidence="4">
    <location>
        <begin position="299"/>
        <end position="312"/>
    </location>
</feature>
<dbReference type="FunCoup" id="A0A2K1QWC2">
    <property type="interactions" value="51"/>
</dbReference>
<dbReference type="SUPFAM" id="SSF50978">
    <property type="entry name" value="WD40 repeat-like"/>
    <property type="match status" value="1"/>
</dbReference>
<feature type="compositionally biased region" description="Low complexity" evidence="4">
    <location>
        <begin position="50"/>
        <end position="59"/>
    </location>
</feature>
<feature type="repeat" description="WD" evidence="3">
    <location>
        <begin position="365"/>
        <end position="399"/>
    </location>
</feature>
<feature type="compositionally biased region" description="Polar residues" evidence="4">
    <location>
        <begin position="824"/>
        <end position="837"/>
    </location>
</feature>
<dbReference type="CDD" id="cd00200">
    <property type="entry name" value="WD40"/>
    <property type="match status" value="1"/>
</dbReference>
<dbReference type="OrthoDB" id="1932312at2759"/>
<feature type="repeat" description="WD" evidence="3">
    <location>
        <begin position="251"/>
        <end position="282"/>
    </location>
</feature>
<proteinExistence type="predicted"/>
<protein>
    <recommendedName>
        <fullName evidence="7">WD repeat-containing protein 44</fullName>
    </recommendedName>
</protein>
<gene>
    <name evidence="5" type="ORF">CAC42_2531</name>
</gene>
<dbReference type="AlphaFoldDB" id="A0A2K1QWC2"/>
<dbReference type="PANTHER" id="PTHR14221">
    <property type="entry name" value="WD REPEAT DOMAIN 44"/>
    <property type="match status" value="1"/>
</dbReference>
<dbReference type="STRING" id="2082308.A0A2K1QWC2"/>
<feature type="region of interest" description="Disordered" evidence="4">
    <location>
        <begin position="666"/>
        <end position="780"/>
    </location>
</feature>
<dbReference type="InterPro" id="IPR015943">
    <property type="entry name" value="WD40/YVTN_repeat-like_dom_sf"/>
</dbReference>
<feature type="compositionally biased region" description="Basic and acidic residues" evidence="4">
    <location>
        <begin position="1030"/>
        <end position="1041"/>
    </location>
</feature>
<feature type="region of interest" description="Disordered" evidence="4">
    <location>
        <begin position="293"/>
        <end position="312"/>
    </location>
</feature>
<dbReference type="InParanoid" id="A0A2K1QWC2"/>
<feature type="region of interest" description="Disordered" evidence="4">
    <location>
        <begin position="959"/>
        <end position="1041"/>
    </location>
</feature>
<feature type="repeat" description="WD" evidence="3">
    <location>
        <begin position="325"/>
        <end position="365"/>
    </location>
</feature>
<evidence type="ECO:0000256" key="2">
    <source>
        <dbReference type="ARBA" id="ARBA00022737"/>
    </source>
</evidence>
<reference evidence="5 6" key="1">
    <citation type="submission" date="2017-06" db="EMBL/GenBank/DDBJ databases">
        <title>Draft genome sequence of a variant of Elsinoe murrayae.</title>
        <authorList>
            <person name="Cheng Q."/>
        </authorList>
    </citation>
    <scope>NUCLEOTIDE SEQUENCE [LARGE SCALE GENOMIC DNA]</scope>
    <source>
        <strain evidence="5 6">CQ-2017a</strain>
    </source>
</reference>
<evidence type="ECO:0008006" key="7">
    <source>
        <dbReference type="Google" id="ProtNLM"/>
    </source>
</evidence>
<dbReference type="PANTHER" id="PTHR14221:SF0">
    <property type="entry name" value="WD REPEAT-CONTAINING PROTEIN 44"/>
    <property type="match status" value="1"/>
</dbReference>
<dbReference type="Gene3D" id="2.130.10.10">
    <property type="entry name" value="YVTN repeat-like/Quinoprotein amine dehydrogenase"/>
    <property type="match status" value="1"/>
</dbReference>
<keyword evidence="2" id="KW-0677">Repeat</keyword>
<feature type="region of interest" description="Disordered" evidence="4">
    <location>
        <begin position="910"/>
        <end position="945"/>
    </location>
</feature>
<feature type="compositionally biased region" description="Basic and acidic residues" evidence="4">
    <location>
        <begin position="847"/>
        <end position="883"/>
    </location>
</feature>
<feature type="compositionally biased region" description="Basic and acidic residues" evidence="4">
    <location>
        <begin position="166"/>
        <end position="189"/>
    </location>
</feature>
<dbReference type="EMBL" id="NKHZ01000032">
    <property type="protein sequence ID" value="PNS19354.1"/>
    <property type="molecule type" value="Genomic_DNA"/>
</dbReference>
<comment type="caution">
    <text evidence="5">The sequence shown here is derived from an EMBL/GenBank/DDBJ whole genome shotgun (WGS) entry which is preliminary data.</text>
</comment>
<feature type="region of interest" description="Disordered" evidence="4">
    <location>
        <begin position="599"/>
        <end position="641"/>
    </location>
</feature>
<keyword evidence="1 3" id="KW-0853">WD repeat</keyword>
<feature type="compositionally biased region" description="Gly residues" evidence="4">
    <location>
        <begin position="962"/>
        <end position="976"/>
    </location>
</feature>
<dbReference type="PROSITE" id="PS50082">
    <property type="entry name" value="WD_REPEATS_2"/>
    <property type="match status" value="3"/>
</dbReference>
<feature type="compositionally biased region" description="Polar residues" evidence="4">
    <location>
        <begin position="711"/>
        <end position="746"/>
    </location>
</feature>
<evidence type="ECO:0000256" key="3">
    <source>
        <dbReference type="PROSITE-ProRule" id="PRU00221"/>
    </source>
</evidence>
<sequence>MDPLPSIWVTDPQRQDAVASFPLSPPGSNSQWDGEFRRPSTPVARKDSSRPTSPSATATKVFRVLSNNVSASNQNKDGSSGAQLEVTVTIDPLTQQIFNRTGETAPVAPRQNSNDTAASVHDSDRPRGSRSPAPPAPVSRVDSGQTRHPKSKDKGVSFLSRIIGGKKREQQEQTRDDVSVVESRPEGHDAQIFSPMSSNAEFNAAKSQAPDYIRVRTRHTKRKHFDALFLAQELSAGTTEKCHGTARRKSSTAEPPTVWAAEFSKDGKYLATAGHDQIVRIWAVLASPEERHAELRRGSGSSHGSVPNPRNLTAQVFRSKPVKEYQGHTGTVLDLSWSKNNFLLSSSMDKTVRLWHISRSECLCTFKHSDFVPTVAFHPKDDRFFLAGSLDRKIRMWSIPEKHVSFWHQTPEMVTAVAFTPDGKTVIAGSAEGLLTFYETEGLRYQTQIRAKSAHGKNAKGSKITGIQSFQHPLNTAAGDTKLLVTTNDSRVRLYNFRDKSVEMKMKGCNNNSSQIRGSVSDDQRYICCGSEDNRAYIWPLDFDDNEDPTRRPLEHFQAHNSPVTCVRFAPTKTRFHLARSCDPIYDLCSPPITPIRLDRASSTSSSHAPTDNIDGAPEPSLRQSTSLSTPTSSRATHPDGNIIITCSLTGAIKVFRQDCAVRHRVRPTKAASVLSSSRPSSLRTKSSNRSLRSGRDSTSTQPPTERIMSWRQNVTSAPSVRTGSISSKHSTRSLSPRKSSQQARSVSGPAPRGTGIKTPTDSFVSSGVSTPASQSPALFSSGSLKMTKIDPSVASRGGQRVGSGPAAFATHPAREKPVESVTPKGNAQAQAQSSGPVQPAPVPVGDKAHDADDRDHDDHNDHKDHNDEAKPAPPDDRDEHLGPLDANPLLLLGEQSNLFWNVALQREVAERAKRDREAADKERESERWHDAETGLRPDGGVLSRRGESYVSRLSIELSVSGGSGSGSGSDGGSRSGSGSEDDDGVIDGRRRRGTRTRNRTSRGRKRRSGESVIVTPRGTRDTTNGGKGEVGRKAKGEKLR</sequence>